<gene>
    <name evidence="2" type="ORF">Q604_UNBC05282G0001</name>
</gene>
<dbReference type="SUPFAM" id="SSF53850">
    <property type="entry name" value="Periplasmic binding protein-like II"/>
    <property type="match status" value="1"/>
</dbReference>
<dbReference type="Gene3D" id="3.40.190.290">
    <property type="match status" value="1"/>
</dbReference>
<dbReference type="InterPro" id="IPR005119">
    <property type="entry name" value="LysR_subst-bd"/>
</dbReference>
<dbReference type="AlphaFoldDB" id="W1YHY8"/>
<proteinExistence type="predicted"/>
<organism evidence="2">
    <name type="scientific">human gut metagenome</name>
    <dbReference type="NCBI Taxonomy" id="408170"/>
    <lineage>
        <taxon>unclassified sequences</taxon>
        <taxon>metagenomes</taxon>
        <taxon>organismal metagenomes</taxon>
    </lineage>
</organism>
<reference evidence="2" key="1">
    <citation type="submission" date="2013-12" db="EMBL/GenBank/DDBJ databases">
        <title>A Varibaculum cambriense genome reconstructed from a premature infant gut community with otherwise low bacterial novelty that shifts toward anaerobic metabolism during the third week of life.</title>
        <authorList>
            <person name="Brown C.T."/>
            <person name="Sharon I."/>
            <person name="Thomas B.C."/>
            <person name="Castelle C.J."/>
            <person name="Morowitz M.J."/>
            <person name="Banfield J.F."/>
        </authorList>
    </citation>
    <scope>NUCLEOTIDE SEQUENCE</scope>
</reference>
<sequence>AEHFDEPPSVAMDVNSMSTCRHFVRAGLGWSILTYMGLGSCKDKDIYVSPLRSKNGEYITRDTNMVYTKDSENLIVVNTFIEYVRNYYKEHTVVDN</sequence>
<dbReference type="Pfam" id="PF03466">
    <property type="entry name" value="LysR_substrate"/>
    <property type="match status" value="1"/>
</dbReference>
<evidence type="ECO:0000313" key="2">
    <source>
        <dbReference type="EMBL" id="ETJ40794.1"/>
    </source>
</evidence>
<feature type="non-terminal residue" evidence="2">
    <location>
        <position position="96"/>
    </location>
</feature>
<name>W1YHY8_9ZZZZ</name>
<feature type="domain" description="LysR substrate-binding" evidence="1">
    <location>
        <begin position="7"/>
        <end position="87"/>
    </location>
</feature>
<comment type="caution">
    <text evidence="2">The sequence shown here is derived from an EMBL/GenBank/DDBJ whole genome shotgun (WGS) entry which is preliminary data.</text>
</comment>
<evidence type="ECO:0000259" key="1">
    <source>
        <dbReference type="Pfam" id="PF03466"/>
    </source>
</evidence>
<accession>W1YHY8</accession>
<protein>
    <submittedName>
        <fullName evidence="2">Transcriptional regulator, LysR family</fullName>
    </submittedName>
</protein>
<feature type="non-terminal residue" evidence="2">
    <location>
        <position position="1"/>
    </location>
</feature>
<dbReference type="EMBL" id="AZMM01005282">
    <property type="protein sequence ID" value="ETJ40794.1"/>
    <property type="molecule type" value="Genomic_DNA"/>
</dbReference>